<dbReference type="RefSeq" id="WP_121927759.1">
    <property type="nucleotide sequence ID" value="NZ_CP068291.1"/>
</dbReference>
<reference evidence="2 3" key="1">
    <citation type="submission" date="2018-10" db="EMBL/GenBank/DDBJ databases">
        <title>Corynebacterium macginleyi genome sequencing and assembly of the type strain and two clinical samples.</title>
        <authorList>
            <person name="Bernier A.-M."/>
            <person name="Bernard K."/>
        </authorList>
    </citation>
    <scope>NUCLEOTIDE SEQUENCE [LARGE SCALE GENOMIC DNA]</scope>
    <source>
        <strain evidence="2 3">NML 120205</strain>
    </source>
</reference>
<accession>A0A3M0G9C2</accession>
<evidence type="ECO:0000313" key="2">
    <source>
        <dbReference type="EMBL" id="RMB60807.1"/>
    </source>
</evidence>
<dbReference type="SUPFAM" id="SSF55144">
    <property type="entry name" value="LigT-like"/>
    <property type="match status" value="1"/>
</dbReference>
<protein>
    <submittedName>
        <fullName evidence="2">2'-5' RNA ligase</fullName>
    </submittedName>
</protein>
<proteinExistence type="predicted"/>
<reference evidence="1 4" key="2">
    <citation type="submission" date="2021-01" db="EMBL/GenBank/DDBJ databases">
        <title>Complete genome sequences of Corynebacterium macginleyi strains isolated from infectious keratitis.</title>
        <authorList>
            <person name="Sagerfors S."/>
            <person name="Poehlein A."/>
            <person name="Soderquist B."/>
            <person name="Bruggemann H."/>
        </authorList>
    </citation>
    <scope>NUCLEOTIDE SEQUENCE [LARGE SCALE GENOMIC DNA]</scope>
    <source>
        <strain evidence="1 4">12T220</strain>
    </source>
</reference>
<evidence type="ECO:0000313" key="4">
    <source>
        <dbReference type="Proteomes" id="UP001518680"/>
    </source>
</evidence>
<dbReference type="Gene3D" id="3.90.1140.10">
    <property type="entry name" value="Cyclic phosphodiesterase"/>
    <property type="match status" value="1"/>
</dbReference>
<dbReference type="GO" id="GO:0016874">
    <property type="term" value="F:ligase activity"/>
    <property type="evidence" value="ECO:0007669"/>
    <property type="project" value="UniProtKB-KW"/>
</dbReference>
<keyword evidence="4" id="KW-1185">Reference proteome</keyword>
<dbReference type="AlphaFoldDB" id="A0A3M0G9C2"/>
<dbReference type="InterPro" id="IPR009097">
    <property type="entry name" value="Cyclic_Pdiesterase"/>
</dbReference>
<dbReference type="Proteomes" id="UP001518680">
    <property type="component" value="Unassembled WGS sequence"/>
</dbReference>
<organism evidence="2 3">
    <name type="scientific">Corynebacterium macginleyi</name>
    <dbReference type="NCBI Taxonomy" id="38290"/>
    <lineage>
        <taxon>Bacteria</taxon>
        <taxon>Bacillati</taxon>
        <taxon>Actinomycetota</taxon>
        <taxon>Actinomycetes</taxon>
        <taxon>Mycobacteriales</taxon>
        <taxon>Corynebacteriaceae</taxon>
        <taxon>Corynebacterium</taxon>
    </lineage>
</organism>
<dbReference type="Proteomes" id="UP000270649">
    <property type="component" value="Unassembled WGS sequence"/>
</dbReference>
<sequence length="169" mass="19050">MSSASPDNILLYLPEKQEEHIREIFAGLAERGFPVQYQRPHITVTFAPEMDPHVVELAGELLPAVIPAMFRRVGNVIFGTKRKRTVAWLLETSDELDMAARKISAANPEGRGPRWTPHLTMGLRLPREDVAGYLTAMDELTSSHFKELTAVEAAYWRPRTQEKTVLARG</sequence>
<evidence type="ECO:0000313" key="3">
    <source>
        <dbReference type="Proteomes" id="UP000270649"/>
    </source>
</evidence>
<comment type="caution">
    <text evidence="2">The sequence shown here is derived from an EMBL/GenBank/DDBJ whole genome shotgun (WGS) entry which is preliminary data.</text>
</comment>
<keyword evidence="2" id="KW-0436">Ligase</keyword>
<dbReference type="EMBL" id="REGC01000005">
    <property type="protein sequence ID" value="RMB60807.1"/>
    <property type="molecule type" value="Genomic_DNA"/>
</dbReference>
<evidence type="ECO:0000313" key="1">
    <source>
        <dbReference type="EMBL" id="MBM0244633.1"/>
    </source>
</evidence>
<name>A0A3M0G9C2_9CORY</name>
<gene>
    <name evidence="2" type="ORF">D9543_05710</name>
    <name evidence="1" type="ORF">GWO63_010370</name>
</gene>
<dbReference type="EMBL" id="JAACBX020000002">
    <property type="protein sequence ID" value="MBM0244633.1"/>
    <property type="molecule type" value="Genomic_DNA"/>
</dbReference>